<evidence type="ECO:0000256" key="1">
    <source>
        <dbReference type="ARBA" id="ARBA00022679"/>
    </source>
</evidence>
<gene>
    <name evidence="6" type="ORF">ESP57_05080</name>
</gene>
<keyword evidence="3" id="KW-0902">Two-component regulatory system</keyword>
<dbReference type="GO" id="GO:0000160">
    <property type="term" value="P:phosphorelay signal transduction system"/>
    <property type="evidence" value="ECO:0007669"/>
    <property type="project" value="UniProtKB-KW"/>
</dbReference>
<evidence type="ECO:0000313" key="6">
    <source>
        <dbReference type="EMBL" id="RXZ51154.1"/>
    </source>
</evidence>
<dbReference type="PANTHER" id="PTHR24421">
    <property type="entry name" value="NITRATE/NITRITE SENSOR PROTEIN NARX-RELATED"/>
    <property type="match status" value="1"/>
</dbReference>
<comment type="caution">
    <text evidence="6">The sequence shown here is derived from an EMBL/GenBank/DDBJ whole genome shotgun (WGS) entry which is preliminary data.</text>
</comment>
<dbReference type="SUPFAM" id="SSF55874">
    <property type="entry name" value="ATPase domain of HSP90 chaperone/DNA topoisomerase II/histidine kinase"/>
    <property type="match status" value="1"/>
</dbReference>
<dbReference type="AlphaFoldDB" id="A0A4Q2JUY0"/>
<feature type="transmembrane region" description="Helical" evidence="5">
    <location>
        <begin position="106"/>
        <end position="133"/>
    </location>
</feature>
<feature type="region of interest" description="Disordered" evidence="4">
    <location>
        <begin position="273"/>
        <end position="309"/>
    </location>
</feature>
<feature type="transmembrane region" description="Helical" evidence="5">
    <location>
        <begin position="20"/>
        <end position="43"/>
    </location>
</feature>
<keyword evidence="5" id="KW-0472">Membrane</keyword>
<dbReference type="Proteomes" id="UP000292935">
    <property type="component" value="Unassembled WGS sequence"/>
</dbReference>
<keyword evidence="7" id="KW-1185">Reference proteome</keyword>
<dbReference type="Gene3D" id="3.30.565.10">
    <property type="entry name" value="Histidine kinase-like ATPase, C-terminal domain"/>
    <property type="match status" value="1"/>
</dbReference>
<dbReference type="RefSeq" id="WP_129230748.1">
    <property type="nucleotide sequence ID" value="NZ_SDPO01000001.1"/>
</dbReference>
<evidence type="ECO:0008006" key="8">
    <source>
        <dbReference type="Google" id="ProtNLM"/>
    </source>
</evidence>
<evidence type="ECO:0000256" key="5">
    <source>
        <dbReference type="SAM" id="Phobius"/>
    </source>
</evidence>
<name>A0A4Q2JUY0_9MICO</name>
<keyword evidence="2" id="KW-0418">Kinase</keyword>
<evidence type="ECO:0000256" key="2">
    <source>
        <dbReference type="ARBA" id="ARBA00022777"/>
    </source>
</evidence>
<feature type="compositionally biased region" description="Polar residues" evidence="4">
    <location>
        <begin position="273"/>
        <end position="284"/>
    </location>
</feature>
<dbReference type="GO" id="GO:0016301">
    <property type="term" value="F:kinase activity"/>
    <property type="evidence" value="ECO:0007669"/>
    <property type="project" value="UniProtKB-KW"/>
</dbReference>
<dbReference type="InterPro" id="IPR036890">
    <property type="entry name" value="HATPase_C_sf"/>
</dbReference>
<keyword evidence="1" id="KW-0808">Transferase</keyword>
<proteinExistence type="predicted"/>
<reference evidence="6 7" key="1">
    <citation type="submission" date="2019-01" db="EMBL/GenBank/DDBJ databases">
        <authorList>
            <person name="Li J."/>
        </authorList>
    </citation>
    <scope>NUCLEOTIDE SEQUENCE [LARGE SCALE GENOMIC DNA]</scope>
    <source>
        <strain evidence="6 7">CCUG 35506</strain>
    </source>
</reference>
<keyword evidence="5" id="KW-0812">Transmembrane</keyword>
<organism evidence="6 7">
    <name type="scientific">Agromyces fucosus</name>
    <dbReference type="NCBI Taxonomy" id="41985"/>
    <lineage>
        <taxon>Bacteria</taxon>
        <taxon>Bacillati</taxon>
        <taxon>Actinomycetota</taxon>
        <taxon>Actinomycetes</taxon>
        <taxon>Micrococcales</taxon>
        <taxon>Microbacteriaceae</taxon>
        <taxon>Agromyces</taxon>
    </lineage>
</organism>
<dbReference type="EMBL" id="SDPO01000001">
    <property type="protein sequence ID" value="RXZ51154.1"/>
    <property type="molecule type" value="Genomic_DNA"/>
</dbReference>
<feature type="transmembrane region" description="Helical" evidence="5">
    <location>
        <begin position="75"/>
        <end position="94"/>
    </location>
</feature>
<dbReference type="PANTHER" id="PTHR24421:SF61">
    <property type="entry name" value="OXYGEN SENSOR HISTIDINE KINASE NREB"/>
    <property type="match status" value="1"/>
</dbReference>
<evidence type="ECO:0000256" key="4">
    <source>
        <dbReference type="SAM" id="MobiDB-lite"/>
    </source>
</evidence>
<evidence type="ECO:0000256" key="3">
    <source>
        <dbReference type="ARBA" id="ARBA00023012"/>
    </source>
</evidence>
<dbReference type="OrthoDB" id="3534856at2"/>
<feature type="transmembrane region" description="Helical" evidence="5">
    <location>
        <begin position="153"/>
        <end position="172"/>
    </location>
</feature>
<accession>A0A4Q2JUY0</accession>
<protein>
    <recommendedName>
        <fullName evidence="8">ATP-binding protein</fullName>
    </recommendedName>
</protein>
<keyword evidence="5" id="KW-1133">Transmembrane helix</keyword>
<evidence type="ECO:0000313" key="7">
    <source>
        <dbReference type="Proteomes" id="UP000292935"/>
    </source>
</evidence>
<dbReference type="InterPro" id="IPR050482">
    <property type="entry name" value="Sensor_HK_TwoCompSys"/>
</dbReference>
<sequence length="440" mass="45177">MTLGLPGHLARESLSRALANAGHAAAFTCLGVGVVLGGVMATIGGQPERWSSALLLIIMIVLLALVARYPTVTLTVLYLIVGAGIVLAVTIMVMPGGEFATTNNAVLALPSTALLLVGGAGSGSAIALTWATLGFALGEAAVFLGVVVAGGTYAPNVAVCFAFVVVVIVRVFDGLTRRIDMRRDTGLHRASQQTRELAIRHDYELRATARLHDTALSHLVAIAAAGSGPVDERLRVGIRQDLGLIVGRDWAIDHALGSDGSASAAAQGASTLRSFAPSASSPTSGRNGRQNGWRGRGRANGATDPRTPVEETVPSLAHAFSAAANAGLEVRVTGDFTVLGTLGPRRVAALDAAVAQCLINVARQAGVAEAELALGLGGGEVTVAVMDSGVGFDESEVPPDRIGLRTSIRARIEQEQGTVRLWSTKGIGTTIVLTVPEGGE</sequence>
<feature type="transmembrane region" description="Helical" evidence="5">
    <location>
        <begin position="50"/>
        <end position="69"/>
    </location>
</feature>